<evidence type="ECO:0000313" key="9">
    <source>
        <dbReference type="EMBL" id="MDQ0515768.1"/>
    </source>
</evidence>
<evidence type="ECO:0000256" key="6">
    <source>
        <dbReference type="ARBA" id="ARBA00023136"/>
    </source>
</evidence>
<comment type="similarity">
    <text evidence="2">Belongs to the DoxX family.</text>
</comment>
<keyword evidence="10" id="KW-1185">Reference proteome</keyword>
<feature type="transmembrane region" description="Helical" evidence="8">
    <location>
        <begin position="447"/>
        <end position="469"/>
    </location>
</feature>
<dbReference type="Proteomes" id="UP001223743">
    <property type="component" value="Unassembled WGS sequence"/>
</dbReference>
<dbReference type="EMBL" id="JAUSWJ010000001">
    <property type="protein sequence ID" value="MDQ0515768.1"/>
    <property type="molecule type" value="Genomic_DNA"/>
</dbReference>
<dbReference type="Pfam" id="PF07681">
    <property type="entry name" value="DoxX"/>
    <property type="match status" value="1"/>
</dbReference>
<comment type="subcellular location">
    <subcellularLocation>
        <location evidence="1">Cell membrane</location>
        <topology evidence="1">Multi-pass membrane protein</topology>
    </subcellularLocation>
</comment>
<feature type="transmembrane region" description="Helical" evidence="8">
    <location>
        <begin position="396"/>
        <end position="415"/>
    </location>
</feature>
<dbReference type="RefSeq" id="WP_266280524.1">
    <property type="nucleotide sequence ID" value="NZ_JAPKNF010000001.1"/>
</dbReference>
<reference evidence="9 10" key="1">
    <citation type="submission" date="2023-07" db="EMBL/GenBank/DDBJ databases">
        <title>Genomic Encyclopedia of Type Strains, Phase IV (KMG-IV): sequencing the most valuable type-strain genomes for metagenomic binning, comparative biology and taxonomic classification.</title>
        <authorList>
            <person name="Goeker M."/>
        </authorList>
    </citation>
    <scope>NUCLEOTIDE SEQUENCE [LARGE SCALE GENOMIC DNA]</scope>
    <source>
        <strain evidence="9 10">B1-1</strain>
    </source>
</reference>
<feature type="transmembrane region" description="Helical" evidence="8">
    <location>
        <begin position="360"/>
        <end position="384"/>
    </location>
</feature>
<protein>
    <submittedName>
        <fullName evidence="9">Membrane protein YphA (DoxX/SURF4 family)</fullName>
    </submittedName>
</protein>
<feature type="transmembrane region" description="Helical" evidence="8">
    <location>
        <begin position="475"/>
        <end position="494"/>
    </location>
</feature>
<keyword evidence="3" id="KW-1003">Cell membrane</keyword>
<comment type="caution">
    <text evidence="9">The sequence shown here is derived from an EMBL/GenBank/DDBJ whole genome shotgun (WGS) entry which is preliminary data.</text>
</comment>
<sequence length="506" mass="54236">MPRLVVITHEFDEFASRPDHDAPAYGLYLLFDVLEALESMGYETCVAAGLDPPEGDIALMHVDCTRIPKPYLDLSARFALTLNAGTADISKRRLSRILVSPGDGWRGPVIVKSDINCGGEPELRLNARARAAGKAEPFPGLAAPDAYAVLDSADAVPDHVWRNETLVVERFVPEVDPEGFVLRTWVFAGTRERCTRHVSRERIVKASGMVSRSPAEVPDAIRAERERLGFDYGKFDFVVHDGEPILLDANRTPGSSLTLRDYLKANAGNLATGLDEHIRAALGARLSPKRAGGPSGPARGEAGPAHRTLTTSSFIPDEHCVDSGARSGDNQTVVWDSQTFAAATADHPEFKMSDTSSQKLIIPALGGLYAGGTPLFEAVLRAVVGLWMVPHGAQKLFGMFGGGGISGTAGFFSQIGLEPAVLMAILAGGTEFFGGILLAIGLLTRPAAVAICILLLVAVFSVHIGNGFFMQTGGFEYASLWFFAALYFVFRGGNRYSVDAKLGRAF</sequence>
<evidence type="ECO:0000256" key="8">
    <source>
        <dbReference type="SAM" id="Phobius"/>
    </source>
</evidence>
<accession>A0ABU0M480</accession>
<gene>
    <name evidence="9" type="ORF">QO015_001381</name>
</gene>
<dbReference type="InterPro" id="IPR051907">
    <property type="entry name" value="DoxX-like_oxidoreductase"/>
</dbReference>
<evidence type="ECO:0000256" key="7">
    <source>
        <dbReference type="SAM" id="MobiDB-lite"/>
    </source>
</evidence>
<keyword evidence="6 8" id="KW-0472">Membrane</keyword>
<dbReference type="PANTHER" id="PTHR33452">
    <property type="entry name" value="OXIDOREDUCTASE CATD-RELATED"/>
    <property type="match status" value="1"/>
</dbReference>
<dbReference type="SUPFAM" id="SSF56059">
    <property type="entry name" value="Glutathione synthetase ATP-binding domain-like"/>
    <property type="match status" value="1"/>
</dbReference>
<evidence type="ECO:0000256" key="5">
    <source>
        <dbReference type="ARBA" id="ARBA00022989"/>
    </source>
</evidence>
<evidence type="ECO:0000256" key="4">
    <source>
        <dbReference type="ARBA" id="ARBA00022692"/>
    </source>
</evidence>
<evidence type="ECO:0000313" key="10">
    <source>
        <dbReference type="Proteomes" id="UP001223743"/>
    </source>
</evidence>
<dbReference type="PANTHER" id="PTHR33452:SF1">
    <property type="entry name" value="INNER MEMBRANE PROTEIN YPHA-RELATED"/>
    <property type="match status" value="1"/>
</dbReference>
<organism evidence="9 10">
    <name type="scientific">Kaistia geumhonensis</name>
    <dbReference type="NCBI Taxonomy" id="410839"/>
    <lineage>
        <taxon>Bacteria</taxon>
        <taxon>Pseudomonadati</taxon>
        <taxon>Pseudomonadota</taxon>
        <taxon>Alphaproteobacteria</taxon>
        <taxon>Hyphomicrobiales</taxon>
        <taxon>Kaistiaceae</taxon>
        <taxon>Kaistia</taxon>
    </lineage>
</organism>
<keyword evidence="4 8" id="KW-0812">Transmembrane</keyword>
<evidence type="ECO:0000256" key="3">
    <source>
        <dbReference type="ARBA" id="ARBA00022475"/>
    </source>
</evidence>
<name>A0ABU0M480_9HYPH</name>
<proteinExistence type="inferred from homology"/>
<keyword evidence="5 8" id="KW-1133">Transmembrane helix</keyword>
<evidence type="ECO:0000256" key="2">
    <source>
        <dbReference type="ARBA" id="ARBA00006679"/>
    </source>
</evidence>
<feature type="transmembrane region" description="Helical" evidence="8">
    <location>
        <begin position="421"/>
        <end position="440"/>
    </location>
</feature>
<dbReference type="InterPro" id="IPR032808">
    <property type="entry name" value="DoxX"/>
</dbReference>
<feature type="region of interest" description="Disordered" evidence="7">
    <location>
        <begin position="287"/>
        <end position="306"/>
    </location>
</feature>
<evidence type="ECO:0000256" key="1">
    <source>
        <dbReference type="ARBA" id="ARBA00004651"/>
    </source>
</evidence>